<evidence type="ECO:0000313" key="1">
    <source>
        <dbReference type="EMBL" id="PJA13745.1"/>
    </source>
</evidence>
<organism evidence="1 2">
    <name type="scientific">Candidatus Dojkabacteria bacterium CG_4_10_14_0_2_um_filter_Dojkabacteria_WS6_41_15</name>
    <dbReference type="NCBI Taxonomy" id="2014249"/>
    <lineage>
        <taxon>Bacteria</taxon>
        <taxon>Candidatus Dojkabacteria</taxon>
    </lineage>
</organism>
<sequence length="286" mass="32688">MTLTNIFLEKAEELISPIRIKNEWDIFSVYARQRHAGTMCKLACTLDDIAYGKNTYSVKHDDFATLCVGATVALERTPKLAESFLKEIEIRIEADSHQPKIRKNFPDFVRTPASISAILMEYKGLSGTLLSMLALSNWLDSEELVKDVLEIARHTDLLRIAYEATRIYGKLKTRKTLLEEDRRGLQFLRNIAERQVLVATMATIPYVPNKFEKSDKTLSALIAYILRFAVKEDLNRLIAQSTKATTFLHKDLVDFFVDYPQGDVRKKGLRNFASQCKKYALLTAKE</sequence>
<accession>A0A2M7W1V4</accession>
<comment type="caution">
    <text evidence="1">The sequence shown here is derived from an EMBL/GenBank/DDBJ whole genome shotgun (WGS) entry which is preliminary data.</text>
</comment>
<protein>
    <submittedName>
        <fullName evidence="1">Uncharacterized protein</fullName>
    </submittedName>
</protein>
<dbReference type="EMBL" id="PFQB01000076">
    <property type="protein sequence ID" value="PJA13745.1"/>
    <property type="molecule type" value="Genomic_DNA"/>
</dbReference>
<gene>
    <name evidence="1" type="ORF">COX64_02955</name>
</gene>
<dbReference type="AlphaFoldDB" id="A0A2M7W1V4"/>
<dbReference type="Proteomes" id="UP000228952">
    <property type="component" value="Unassembled WGS sequence"/>
</dbReference>
<reference evidence="2" key="1">
    <citation type="submission" date="2017-09" db="EMBL/GenBank/DDBJ databases">
        <title>Depth-based differentiation of microbial function through sediment-hosted aquifers and enrichment of novel symbionts in the deep terrestrial subsurface.</title>
        <authorList>
            <person name="Probst A.J."/>
            <person name="Ladd B."/>
            <person name="Jarett J.K."/>
            <person name="Geller-Mcgrath D.E."/>
            <person name="Sieber C.M.K."/>
            <person name="Emerson J.B."/>
            <person name="Anantharaman K."/>
            <person name="Thomas B.C."/>
            <person name="Malmstrom R."/>
            <person name="Stieglmeier M."/>
            <person name="Klingl A."/>
            <person name="Woyke T."/>
            <person name="Ryan C.M."/>
            <person name="Banfield J.F."/>
        </authorList>
    </citation>
    <scope>NUCLEOTIDE SEQUENCE [LARGE SCALE GENOMIC DNA]</scope>
</reference>
<name>A0A2M7W1V4_9BACT</name>
<proteinExistence type="predicted"/>
<evidence type="ECO:0000313" key="2">
    <source>
        <dbReference type="Proteomes" id="UP000228952"/>
    </source>
</evidence>